<evidence type="ECO:0000313" key="2">
    <source>
        <dbReference type="Proteomes" id="UP000195569"/>
    </source>
</evidence>
<evidence type="ECO:0000313" key="1">
    <source>
        <dbReference type="EMBL" id="SIT51536.1"/>
    </source>
</evidence>
<gene>
    <name evidence="1" type="ORF">BN2476_1230068</name>
</gene>
<comment type="caution">
    <text evidence="1">The sequence shown here is derived from an EMBL/GenBank/DDBJ whole genome shotgun (WGS) entry which is preliminary data.</text>
</comment>
<dbReference type="Proteomes" id="UP000195569">
    <property type="component" value="Unassembled WGS sequence"/>
</dbReference>
<dbReference type="OrthoDB" id="9135461at2"/>
<proteinExistence type="predicted"/>
<reference evidence="1" key="1">
    <citation type="submission" date="2016-12" db="EMBL/GenBank/DDBJ databases">
        <authorList>
            <person name="Moulin L."/>
        </authorList>
    </citation>
    <scope>NUCLEOTIDE SEQUENCE [LARGE SCALE GENOMIC DNA]</scope>
    <source>
        <strain evidence="1">STM 7183</strain>
    </source>
</reference>
<organism evidence="1 2">
    <name type="scientific">Paraburkholderia piptadeniae</name>
    <dbReference type="NCBI Taxonomy" id="1701573"/>
    <lineage>
        <taxon>Bacteria</taxon>
        <taxon>Pseudomonadati</taxon>
        <taxon>Pseudomonadota</taxon>
        <taxon>Betaproteobacteria</taxon>
        <taxon>Burkholderiales</taxon>
        <taxon>Burkholderiaceae</taxon>
        <taxon>Paraburkholderia</taxon>
    </lineage>
</organism>
<dbReference type="EMBL" id="CYGY02000123">
    <property type="protein sequence ID" value="SIT51536.1"/>
    <property type="molecule type" value="Genomic_DNA"/>
</dbReference>
<name>A0A1N7SVN6_9BURK</name>
<keyword evidence="2" id="KW-1185">Reference proteome</keyword>
<accession>A0A1N7SVN6</accession>
<sequence length="77" mass="8736">MILEDEMRDLRLADNAIAAARSRIGRQLELLQVLERDGHDTELAEKLLAEMRRTLQTMIEHRAIIATAIGSIKSKKP</sequence>
<protein>
    <submittedName>
        <fullName evidence="1">Uncharacterized protein</fullName>
    </submittedName>
</protein>
<dbReference type="RefSeq" id="WP_087739994.1">
    <property type="nucleotide sequence ID" value="NZ_CYGY02000123.1"/>
</dbReference>
<dbReference type="AlphaFoldDB" id="A0A1N7SVN6"/>